<dbReference type="AlphaFoldDB" id="A0A4Y9NMG5"/>
<name>A0A4Y9NMG5_9BRAD</name>
<gene>
    <name evidence="2" type="ORF">E4K64_34605</name>
</gene>
<evidence type="ECO:0000313" key="3">
    <source>
        <dbReference type="Proteomes" id="UP000297700"/>
    </source>
</evidence>
<dbReference type="EMBL" id="SPQS01000031">
    <property type="protein sequence ID" value="TFV69080.1"/>
    <property type="molecule type" value="Genomic_DNA"/>
</dbReference>
<evidence type="ECO:0000313" key="2">
    <source>
        <dbReference type="EMBL" id="TFV69080.1"/>
    </source>
</evidence>
<feature type="compositionally biased region" description="Low complexity" evidence="1">
    <location>
        <begin position="206"/>
        <end position="221"/>
    </location>
</feature>
<accession>A0A4Y9NMG5</accession>
<reference evidence="2 3" key="1">
    <citation type="submission" date="2019-03" db="EMBL/GenBank/DDBJ databases">
        <title>Bradyrhizobium strains diversity.</title>
        <authorList>
            <person name="Urquiaga M.C.O."/>
            <person name="Hungria M."/>
            <person name="Delamuta J.R.M."/>
            <person name="Klepa M.S."/>
        </authorList>
    </citation>
    <scope>NUCLEOTIDE SEQUENCE [LARGE SCALE GENOMIC DNA]</scope>
    <source>
        <strain evidence="2 3">CNPSo 3426</strain>
    </source>
</reference>
<sequence length="475" mass="49568">MVIVTVTRSDLRDEIVMANEAFALSPMSARAAEPNEQDYDAIREAFMETARGRWFLGEYAKRNRNADTRMVLDAVAKIEETLAAQRQPVVEDHLPEALVEIRRAIREAETIALAAFDPAAIEASLAPIPRGVRIIKEISWRWREIGADGRICDLIDSQLASIEAACGQAQAIDPRVELRIAFDLLKDRVEQTEGGAPKQAAPPAPVQEAPSSVAEAPVETAPEAMAGAAPVAFAEPPQDAAAEPEAAMATAGVAEAFAAAEPALEAAAPERPAESQMAVESRIAVQDVALDQVAPDTIAPEDAAREDVSFEAPVADAVAETADAFALDAAAQAEDDAVLEAIALEMAAPDPEFDEIIAASEMEAAVPEPRLAETAAPVAAELPEPIAPQPVVAPAVEEPADAPIAMDSLARLTDAIAEAAAEVMEQQAPAMAASATFAAAPATTLPTPSPVPEPSLGATILASGILQKPRAPAND</sequence>
<comment type="caution">
    <text evidence="2">The sequence shown here is derived from an EMBL/GenBank/DDBJ whole genome shotgun (WGS) entry which is preliminary data.</text>
</comment>
<feature type="region of interest" description="Disordered" evidence="1">
    <location>
        <begin position="192"/>
        <end position="221"/>
    </location>
</feature>
<dbReference type="Proteomes" id="UP000297700">
    <property type="component" value="Unassembled WGS sequence"/>
</dbReference>
<feature type="non-terminal residue" evidence="2">
    <location>
        <position position="475"/>
    </location>
</feature>
<organism evidence="2 3">
    <name type="scientific">Bradyrhizobium frederickii</name>
    <dbReference type="NCBI Taxonomy" id="2560054"/>
    <lineage>
        <taxon>Bacteria</taxon>
        <taxon>Pseudomonadati</taxon>
        <taxon>Pseudomonadota</taxon>
        <taxon>Alphaproteobacteria</taxon>
        <taxon>Hyphomicrobiales</taxon>
        <taxon>Nitrobacteraceae</taxon>
        <taxon>Bradyrhizobium</taxon>
    </lineage>
</organism>
<evidence type="ECO:0000256" key="1">
    <source>
        <dbReference type="SAM" id="MobiDB-lite"/>
    </source>
</evidence>
<protein>
    <submittedName>
        <fullName evidence="2">Uncharacterized protein</fullName>
    </submittedName>
</protein>
<proteinExistence type="predicted"/>